<feature type="chain" id="PRO_5038259220" evidence="2">
    <location>
        <begin position="28"/>
        <end position="548"/>
    </location>
</feature>
<evidence type="ECO:0000313" key="4">
    <source>
        <dbReference type="EnsemblMetazoa" id="KAF7491314.1"/>
    </source>
</evidence>
<evidence type="ECO:0000256" key="2">
    <source>
        <dbReference type="SAM" id="SignalP"/>
    </source>
</evidence>
<dbReference type="EnsemblMetazoa" id="SSS_9146s_mrna">
    <property type="protein sequence ID" value="KAF7491314.1"/>
    <property type="gene ID" value="SSS_9146"/>
</dbReference>
<keyword evidence="5" id="KW-1185">Reference proteome</keyword>
<protein>
    <submittedName>
        <fullName evidence="3 4">Uncharacterized protein</fullName>
    </submittedName>
</protein>
<feature type="compositionally biased region" description="Low complexity" evidence="1">
    <location>
        <begin position="432"/>
        <end position="446"/>
    </location>
</feature>
<dbReference type="AlphaFoldDB" id="A0A834R7U4"/>
<dbReference type="OrthoDB" id="10630993at2759"/>
<feature type="signal peptide" evidence="2">
    <location>
        <begin position="1"/>
        <end position="27"/>
    </location>
</feature>
<feature type="compositionally biased region" description="Polar residues" evidence="1">
    <location>
        <begin position="383"/>
        <end position="422"/>
    </location>
</feature>
<reference evidence="4" key="3">
    <citation type="submission" date="2022-06" db="UniProtKB">
        <authorList>
            <consortium name="EnsemblMetazoa"/>
        </authorList>
    </citation>
    <scope>IDENTIFICATION</scope>
</reference>
<feature type="compositionally biased region" description="Low complexity" evidence="1">
    <location>
        <begin position="535"/>
        <end position="548"/>
    </location>
</feature>
<evidence type="ECO:0000256" key="1">
    <source>
        <dbReference type="SAM" id="MobiDB-lite"/>
    </source>
</evidence>
<reference evidence="3" key="2">
    <citation type="submission" date="2020-01" db="EMBL/GenBank/DDBJ databases">
        <authorList>
            <person name="Korhonen P.K.K."/>
            <person name="Guangxu M.G."/>
            <person name="Wang T.W."/>
            <person name="Stroehlein A.J.S."/>
            <person name="Young N.D."/>
            <person name="Ang C.-S.A."/>
            <person name="Fernando D.W.F."/>
            <person name="Lu H.L."/>
            <person name="Taylor S.T."/>
            <person name="Ehtesham M.E.M."/>
            <person name="Najaraj S.H.N."/>
            <person name="Harsha G.H.G."/>
            <person name="Madugundu A.M."/>
            <person name="Renuse S.R."/>
            <person name="Holt D.H."/>
            <person name="Pandey A.P."/>
            <person name="Papenfuss A.P."/>
            <person name="Gasser R.B.G."/>
            <person name="Fischer K.F."/>
        </authorList>
    </citation>
    <scope>NUCLEOTIDE SEQUENCE</scope>
    <source>
        <strain evidence="3">SSS_KF_BRIS2020</strain>
    </source>
</reference>
<evidence type="ECO:0000313" key="5">
    <source>
        <dbReference type="Proteomes" id="UP000070412"/>
    </source>
</evidence>
<name>A0A834R7U4_SARSC</name>
<feature type="compositionally biased region" description="Basic and acidic residues" evidence="1">
    <location>
        <begin position="476"/>
        <end position="490"/>
    </location>
</feature>
<feature type="region of interest" description="Disordered" evidence="1">
    <location>
        <begin position="363"/>
        <end position="548"/>
    </location>
</feature>
<feature type="compositionally biased region" description="Low complexity" evidence="1">
    <location>
        <begin position="495"/>
        <end position="524"/>
    </location>
</feature>
<feature type="region of interest" description="Disordered" evidence="1">
    <location>
        <begin position="44"/>
        <end position="78"/>
    </location>
</feature>
<dbReference type="EMBL" id="WVUK01000060">
    <property type="protein sequence ID" value="KAF7491314.1"/>
    <property type="molecule type" value="Genomic_DNA"/>
</dbReference>
<reference evidence="5" key="1">
    <citation type="journal article" date="2020" name="PLoS Negl. Trop. Dis.">
        <title>High-quality nuclear genome for Sarcoptes scabiei-A critical resource for a neglected parasite.</title>
        <authorList>
            <person name="Korhonen P.K."/>
            <person name="Gasser R.B."/>
            <person name="Ma G."/>
            <person name="Wang T."/>
            <person name="Stroehlein A.J."/>
            <person name="Young N.D."/>
            <person name="Ang C.S."/>
            <person name="Fernando D.D."/>
            <person name="Lu H.C."/>
            <person name="Taylor S."/>
            <person name="Reynolds S.L."/>
            <person name="Mofiz E."/>
            <person name="Najaraj S.H."/>
            <person name="Gowda H."/>
            <person name="Madugundu A."/>
            <person name="Renuse S."/>
            <person name="Holt D."/>
            <person name="Pandey A."/>
            <person name="Papenfuss A.T."/>
            <person name="Fischer K."/>
        </authorList>
    </citation>
    <scope>NUCLEOTIDE SEQUENCE [LARGE SCALE GENOMIC DNA]</scope>
</reference>
<accession>A0A834R7U4</accession>
<sequence length="548" mass="58712">MSRIKIRSIITMNLLLSFLISTQIVFGLTTDTLKSNDLIGTGQSSSSLSSSSSPVHSSSSSSPSSSASSSSSALTNPSNGLSSSYNNYYINDLSSFLSSLPSSSSSSLRPDPSGPMLKYAQAFGTDSSFQSYQALLKALAQSSASGSSSSPISIQQSQSMLSNSNPPISNKLFSSFFPSSASSSSSSASPQFSSNAWMTLPTSWAPSSLISILKPSHTPLGSRRSSFSNRLRNIMNALFYRRETSSPMMTSGSSYSYSYRPMPYGFTPSSSNELNSFNPFSSYSSLYGNNQPYSSSFYPGGSSSSITTDRFPSQSSLYGAASNYRPSFVALPSVPSSLLNNGISPPTSWSASAETNKPNQMMYNKNYDYGTNHGSESAYLQGYDNNRPMQQHSQHSNENGPHQSTMMTNSYSQQIPMNGNQWSAPPAPPSPSSSSSSSSLSSSSSSYGDNSNDRTPSSTNNAVWSSPLQTNNYYYDKGDRSNLDSSRSEGLDYYQSNFQSRSSSSSSSSPISSIQRQSSIDRQQTMPSPAYIGPSSKTSSSSHSHYPN</sequence>
<feature type="compositionally biased region" description="Polar residues" evidence="1">
    <location>
        <begin position="447"/>
        <end position="473"/>
    </location>
</feature>
<keyword evidence="2" id="KW-0732">Signal</keyword>
<evidence type="ECO:0000313" key="3">
    <source>
        <dbReference type="EMBL" id="KAF7491314.1"/>
    </source>
</evidence>
<proteinExistence type="predicted"/>
<gene>
    <name evidence="3" type="ORF">SSS_9146</name>
</gene>
<organism evidence="3">
    <name type="scientific">Sarcoptes scabiei</name>
    <name type="common">Itch mite</name>
    <name type="synonym">Acarus scabiei</name>
    <dbReference type="NCBI Taxonomy" id="52283"/>
    <lineage>
        <taxon>Eukaryota</taxon>
        <taxon>Metazoa</taxon>
        <taxon>Ecdysozoa</taxon>
        <taxon>Arthropoda</taxon>
        <taxon>Chelicerata</taxon>
        <taxon>Arachnida</taxon>
        <taxon>Acari</taxon>
        <taxon>Acariformes</taxon>
        <taxon>Sarcoptiformes</taxon>
        <taxon>Astigmata</taxon>
        <taxon>Psoroptidia</taxon>
        <taxon>Sarcoptoidea</taxon>
        <taxon>Sarcoptidae</taxon>
        <taxon>Sarcoptinae</taxon>
        <taxon>Sarcoptes</taxon>
    </lineage>
</organism>
<dbReference type="Proteomes" id="UP000070412">
    <property type="component" value="Unassembled WGS sequence"/>
</dbReference>